<reference evidence="3" key="1">
    <citation type="submission" date="2012-02" db="EMBL/GenBank/DDBJ databases">
        <title>The complete genome of Echinicola vietnamensis DSM 17526.</title>
        <authorList>
            <person name="Lucas S."/>
            <person name="Copeland A."/>
            <person name="Lapidus A."/>
            <person name="Glavina del Rio T."/>
            <person name="Dalin E."/>
            <person name="Tice H."/>
            <person name="Bruce D."/>
            <person name="Goodwin L."/>
            <person name="Pitluck S."/>
            <person name="Peters L."/>
            <person name="Ovchinnikova G."/>
            <person name="Teshima H."/>
            <person name="Kyrpides N."/>
            <person name="Mavromatis K."/>
            <person name="Ivanova N."/>
            <person name="Brettin T."/>
            <person name="Detter J.C."/>
            <person name="Han C."/>
            <person name="Larimer F."/>
            <person name="Land M."/>
            <person name="Hauser L."/>
            <person name="Markowitz V."/>
            <person name="Cheng J.-F."/>
            <person name="Hugenholtz P."/>
            <person name="Woyke T."/>
            <person name="Wu D."/>
            <person name="Brambilla E."/>
            <person name="Klenk H.-P."/>
            <person name="Eisen J.A."/>
        </authorList>
    </citation>
    <scope>NUCLEOTIDE SEQUENCE [LARGE SCALE GENOMIC DNA]</scope>
    <source>
        <strain evidence="3">DSM 17526 / LMG 23754 / KMM 6221</strain>
    </source>
</reference>
<evidence type="ECO:0000256" key="1">
    <source>
        <dbReference type="SAM" id="Phobius"/>
    </source>
</evidence>
<name>L0G0M1_ECHVK</name>
<feature type="transmembrane region" description="Helical" evidence="1">
    <location>
        <begin position="6"/>
        <end position="25"/>
    </location>
</feature>
<keyword evidence="1" id="KW-0472">Membrane</keyword>
<feature type="transmembrane region" description="Helical" evidence="1">
    <location>
        <begin position="339"/>
        <end position="358"/>
    </location>
</feature>
<feature type="transmembrane region" description="Helical" evidence="1">
    <location>
        <begin position="193"/>
        <end position="219"/>
    </location>
</feature>
<dbReference type="eggNOG" id="ENOG502Z85R">
    <property type="taxonomic scope" value="Bacteria"/>
</dbReference>
<keyword evidence="1" id="KW-0812">Transmembrane</keyword>
<feature type="transmembrane region" description="Helical" evidence="1">
    <location>
        <begin position="117"/>
        <end position="136"/>
    </location>
</feature>
<gene>
    <name evidence="2" type="ordered locus">Echvi_2616</name>
</gene>
<sequence length="387" mass="44785">MYKVFSLLTMIQVIVICSLTLLLFYTNHFVGNKKGLENIQIRHLHVLLSYHLGFSYFFYQYVMAFGGDAVVYWNLNGPLADPNATGWWDYFGIGYPFMYWLNYIPSRFLGWDMLSGFFLYAMLSFLGFRWLFIRLIREYDGKKVFWGIPWPVYFLYLPNLHFWTGGIGKEALCFVAIILILQHIDQQKWASGLLGLFLIFMVRTYLAWLVLISFGIAALLFGPSKKYQLQWGIPCIMAALAAFPALLWYVGMDHFNLEGIQQIIHQQFSLLSGKDVGSSVPMADYAWPMRLFTYWFRPLLLDAHNITSFLASLENLILLTGTTGLALTVKWHRWKPLPLYLKFGIVLFLASSLVYINILSNLGIIMRMKSLFMLFPLLVGAGMMKKE</sequence>
<feature type="transmembrane region" description="Helical" evidence="1">
    <location>
        <begin position="87"/>
        <end position="105"/>
    </location>
</feature>
<protein>
    <recommendedName>
        <fullName evidence="4">Glycosyltransferase RgtA/B/C/D-like domain-containing protein</fullName>
    </recommendedName>
</protein>
<accession>L0G0M1</accession>
<dbReference type="KEGG" id="evi:Echvi_2616"/>
<dbReference type="EMBL" id="CP003346">
    <property type="protein sequence ID" value="AGA78858.1"/>
    <property type="molecule type" value="Genomic_DNA"/>
</dbReference>
<evidence type="ECO:0000313" key="3">
    <source>
        <dbReference type="Proteomes" id="UP000010796"/>
    </source>
</evidence>
<dbReference type="AlphaFoldDB" id="L0G0M1"/>
<keyword evidence="1" id="KW-1133">Transmembrane helix</keyword>
<dbReference type="STRING" id="926556.Echvi_2616"/>
<feature type="transmembrane region" description="Helical" evidence="1">
    <location>
        <begin position="231"/>
        <end position="250"/>
    </location>
</feature>
<dbReference type="Proteomes" id="UP000010796">
    <property type="component" value="Chromosome"/>
</dbReference>
<dbReference type="HOGENOM" id="CLU_061112_0_0_10"/>
<evidence type="ECO:0008006" key="4">
    <source>
        <dbReference type="Google" id="ProtNLM"/>
    </source>
</evidence>
<feature type="transmembrane region" description="Helical" evidence="1">
    <location>
        <begin position="160"/>
        <end position="181"/>
    </location>
</feature>
<evidence type="ECO:0000313" key="2">
    <source>
        <dbReference type="EMBL" id="AGA78858.1"/>
    </source>
</evidence>
<organism evidence="2 3">
    <name type="scientific">Echinicola vietnamensis (strain DSM 17526 / LMG 23754 / KMM 6221)</name>
    <dbReference type="NCBI Taxonomy" id="926556"/>
    <lineage>
        <taxon>Bacteria</taxon>
        <taxon>Pseudomonadati</taxon>
        <taxon>Bacteroidota</taxon>
        <taxon>Cytophagia</taxon>
        <taxon>Cytophagales</taxon>
        <taxon>Cyclobacteriaceae</taxon>
        <taxon>Echinicola</taxon>
    </lineage>
</organism>
<proteinExistence type="predicted"/>
<feature type="transmembrane region" description="Helical" evidence="1">
    <location>
        <begin position="46"/>
        <end position="67"/>
    </location>
</feature>
<keyword evidence="3" id="KW-1185">Reference proteome</keyword>